<dbReference type="Proteomes" id="UP000450917">
    <property type="component" value="Unassembled WGS sequence"/>
</dbReference>
<protein>
    <submittedName>
        <fullName evidence="1">Uncharacterized protein</fullName>
    </submittedName>
</protein>
<evidence type="ECO:0000313" key="2">
    <source>
        <dbReference type="Proteomes" id="UP000450917"/>
    </source>
</evidence>
<accession>A0A7X3CSL4</accession>
<sequence length="114" mass="13358">MLQRITSSHLQELTDVQKEYLRNHWIPQEGEYIAMGDHEEMIYYLNGVEKHKALPLLTIGQMLSYLNKHDHSVRIQHVSGEWVVQTSMIETKAIELSHALWEAFKSVLDKNTTR</sequence>
<gene>
    <name evidence="1" type="ORF">GNP93_05360</name>
</gene>
<reference evidence="1 2" key="1">
    <citation type="submission" date="2019-11" db="EMBL/GenBank/DDBJ databases">
        <title>Draft genome sequences of five Paenibacillus species of dairy origin.</title>
        <authorList>
            <person name="Olajide A.M."/>
            <person name="Chen S."/>
            <person name="Lapointe G."/>
        </authorList>
    </citation>
    <scope>NUCLEOTIDE SEQUENCE [LARGE SCALE GENOMIC DNA]</scope>
    <source>
        <strain evidence="1 2">2CS3</strain>
    </source>
</reference>
<dbReference type="EMBL" id="WNZX01000003">
    <property type="protein sequence ID" value="MUG70104.1"/>
    <property type="molecule type" value="Genomic_DNA"/>
</dbReference>
<organism evidence="1 2">
    <name type="scientific">Paenibacillus validus</name>
    <dbReference type="NCBI Taxonomy" id="44253"/>
    <lineage>
        <taxon>Bacteria</taxon>
        <taxon>Bacillati</taxon>
        <taxon>Bacillota</taxon>
        <taxon>Bacilli</taxon>
        <taxon>Bacillales</taxon>
        <taxon>Paenibacillaceae</taxon>
        <taxon>Paenibacillus</taxon>
    </lineage>
</organism>
<name>A0A7X3CSL4_9BACL</name>
<dbReference type="RefSeq" id="WP_127606490.1">
    <property type="nucleotide sequence ID" value="NZ_JARTHJ010000005.1"/>
</dbReference>
<comment type="caution">
    <text evidence="1">The sequence shown here is derived from an EMBL/GenBank/DDBJ whole genome shotgun (WGS) entry which is preliminary data.</text>
</comment>
<evidence type="ECO:0000313" key="1">
    <source>
        <dbReference type="EMBL" id="MUG70104.1"/>
    </source>
</evidence>
<dbReference type="AlphaFoldDB" id="A0A7X3CSL4"/>
<keyword evidence="2" id="KW-1185">Reference proteome</keyword>
<proteinExistence type="predicted"/>